<dbReference type="RefSeq" id="WP_183491598.1">
    <property type="nucleotide sequence ID" value="NZ_JACIDZ010000032.1"/>
</dbReference>
<name>A0A7W6KRK6_9HYPH</name>
<dbReference type="EMBL" id="JACIDZ010000032">
    <property type="protein sequence ID" value="MBB4124703.1"/>
    <property type="molecule type" value="Genomic_DNA"/>
</dbReference>
<dbReference type="AlphaFoldDB" id="A0A7W6KRK6"/>
<evidence type="ECO:0000313" key="1">
    <source>
        <dbReference type="EMBL" id="MBB4124703.1"/>
    </source>
</evidence>
<sequence length="175" mass="19522">MADPVSITLARVHEDAYAHASSPIQSLFSHMLSQMDQLIEREREIEGVDIFDIAFARWLRDAENALSDLTGSICVLVRLPPVHPDDAALQKITYLFHAIMSAETNEQAAKARSRAKMISGSLTNSYGGRTTCETGRLLMRSRVLLSELMSLDIYSLHPDEHIMLDDPDTLAQAMH</sequence>
<accession>A0A7W6KRK6</accession>
<dbReference type="Proteomes" id="UP000530571">
    <property type="component" value="Unassembled WGS sequence"/>
</dbReference>
<reference evidence="1 2" key="1">
    <citation type="submission" date="2020-08" db="EMBL/GenBank/DDBJ databases">
        <title>Genomic Encyclopedia of Type Strains, Phase IV (KMG-IV): sequencing the most valuable type-strain genomes for metagenomic binning, comparative biology and taxonomic classification.</title>
        <authorList>
            <person name="Goeker M."/>
        </authorList>
    </citation>
    <scope>NUCLEOTIDE SEQUENCE [LARGE SCALE GENOMIC DNA]</scope>
    <source>
        <strain evidence="1 2">DSM 28101</strain>
    </source>
</reference>
<proteinExistence type="predicted"/>
<gene>
    <name evidence="1" type="ORF">GGR30_004663</name>
</gene>
<protein>
    <submittedName>
        <fullName evidence="1">Uncharacterized protein</fullName>
    </submittedName>
</protein>
<organism evidence="1 2">
    <name type="scientific">Martelella radicis</name>
    <dbReference type="NCBI Taxonomy" id="1397476"/>
    <lineage>
        <taxon>Bacteria</taxon>
        <taxon>Pseudomonadati</taxon>
        <taxon>Pseudomonadota</taxon>
        <taxon>Alphaproteobacteria</taxon>
        <taxon>Hyphomicrobiales</taxon>
        <taxon>Aurantimonadaceae</taxon>
        <taxon>Martelella</taxon>
    </lineage>
</organism>
<comment type="caution">
    <text evidence="1">The sequence shown here is derived from an EMBL/GenBank/DDBJ whole genome shotgun (WGS) entry which is preliminary data.</text>
</comment>
<evidence type="ECO:0000313" key="2">
    <source>
        <dbReference type="Proteomes" id="UP000530571"/>
    </source>
</evidence>
<keyword evidence="2" id="KW-1185">Reference proteome</keyword>